<dbReference type="PATRIC" id="fig|1430.6.peg.2054"/>
<protein>
    <submittedName>
        <fullName evidence="1">Uncharacterized protein</fullName>
    </submittedName>
</protein>
<dbReference type="RefSeq" id="WP_001041140.1">
    <property type="nucleotide sequence ID" value="NZ_CP013278.1"/>
</dbReference>
<accession>A0A169E2P5</accession>
<dbReference type="AlphaFoldDB" id="A0A169E2P5"/>
<geneLocation type="plasmid" evidence="1">
    <name>pAM65-52-3-235K</name>
</geneLocation>
<dbReference type="EMBL" id="CP013278">
    <property type="protein sequence ID" value="AND28581.1"/>
    <property type="molecule type" value="Genomic_DNA"/>
</dbReference>
<evidence type="ECO:0000313" key="1">
    <source>
        <dbReference type="EMBL" id="AND28581.1"/>
    </source>
</evidence>
<keyword evidence="1" id="KW-0614">Plasmid</keyword>
<organism evidence="1">
    <name type="scientific">Bacillus thuringiensis subsp. israelensis</name>
    <dbReference type="NCBI Taxonomy" id="1430"/>
    <lineage>
        <taxon>Bacteria</taxon>
        <taxon>Bacillati</taxon>
        <taxon>Bacillota</taxon>
        <taxon>Bacilli</taxon>
        <taxon>Bacillales</taxon>
        <taxon>Bacillaceae</taxon>
        <taxon>Bacillus</taxon>
        <taxon>Bacillus cereus group</taxon>
    </lineage>
</organism>
<name>A0A169E2P5_BACTI</name>
<gene>
    <name evidence="1" type="ORF">ATN07_33260</name>
</gene>
<proteinExistence type="predicted"/>
<sequence length="111" mass="12991">MNKQEAIEIIKNSFLHLMFEENVKVGSIDILLYFPSIGIAILEPKKDRKHLLLEDNIEDMDELYIKKELEAKPIYLDLEEDKFNIGFVINDILLEARFAPSENFLESRGTY</sequence>
<reference evidence="1" key="1">
    <citation type="journal article" date="2017" name="Res. Microbiol.">
        <title>Comparative genomics of extrachromosomal elements in Bacillus thuringiensis subsp. israelensis.</title>
        <authorList>
            <person name="Bolotin A."/>
            <person name="Gillis A."/>
            <person name="Sanchis V."/>
            <person name="Nielsen-LeRoux C."/>
            <person name="Mahillon J."/>
            <person name="Lereclus D."/>
            <person name="Sorokin A."/>
        </authorList>
    </citation>
    <scope>NUCLEOTIDE SEQUENCE</scope>
    <source>
        <strain evidence="1">AM65-52</strain>
        <plasmid evidence="1">pAM65-52-3-235K</plasmid>
    </source>
</reference>